<organism evidence="1 2">
    <name type="scientific">Ridgeia piscesae</name>
    <name type="common">Tubeworm</name>
    <dbReference type="NCBI Taxonomy" id="27915"/>
    <lineage>
        <taxon>Eukaryota</taxon>
        <taxon>Metazoa</taxon>
        <taxon>Spiralia</taxon>
        <taxon>Lophotrochozoa</taxon>
        <taxon>Annelida</taxon>
        <taxon>Polychaeta</taxon>
        <taxon>Sedentaria</taxon>
        <taxon>Canalipalpata</taxon>
        <taxon>Sabellida</taxon>
        <taxon>Siboglinidae</taxon>
        <taxon>Ridgeia</taxon>
    </lineage>
</organism>
<proteinExistence type="predicted"/>
<dbReference type="Proteomes" id="UP001209878">
    <property type="component" value="Unassembled WGS sequence"/>
</dbReference>
<accession>A0AAD9L3J4</accession>
<dbReference type="EMBL" id="JAODUO010000364">
    <property type="protein sequence ID" value="KAK2182150.1"/>
    <property type="molecule type" value="Genomic_DNA"/>
</dbReference>
<evidence type="ECO:0000313" key="2">
    <source>
        <dbReference type="Proteomes" id="UP001209878"/>
    </source>
</evidence>
<reference evidence="1" key="1">
    <citation type="journal article" date="2023" name="Mol. Biol. Evol.">
        <title>Third-Generation Sequencing Reveals the Adaptive Role of the Epigenome in Three Deep-Sea Polychaetes.</title>
        <authorList>
            <person name="Perez M."/>
            <person name="Aroh O."/>
            <person name="Sun Y."/>
            <person name="Lan Y."/>
            <person name="Juniper S.K."/>
            <person name="Young C.R."/>
            <person name="Angers B."/>
            <person name="Qian P.Y."/>
        </authorList>
    </citation>
    <scope>NUCLEOTIDE SEQUENCE</scope>
    <source>
        <strain evidence="1">R07B-5</strain>
    </source>
</reference>
<dbReference type="AlphaFoldDB" id="A0AAD9L3J4"/>
<comment type="caution">
    <text evidence="1">The sequence shown here is derived from an EMBL/GenBank/DDBJ whole genome shotgun (WGS) entry which is preliminary data.</text>
</comment>
<gene>
    <name evidence="1" type="ORF">NP493_364g00023</name>
</gene>
<name>A0AAD9L3J4_RIDPI</name>
<keyword evidence="2" id="KW-1185">Reference proteome</keyword>
<evidence type="ECO:0000313" key="1">
    <source>
        <dbReference type="EMBL" id="KAK2182150.1"/>
    </source>
</evidence>
<protein>
    <submittedName>
        <fullName evidence="1">Uncharacterized protein</fullName>
    </submittedName>
</protein>
<sequence length="68" mass="7885">MTTHCLAITPGEAEVCLRKCNVTYMYTCSKKCNILYPQAKKDNFVCLKLCRQQFEMCTDECVYALDIF</sequence>